<feature type="transmembrane region" description="Helical" evidence="2">
    <location>
        <begin position="316"/>
        <end position="333"/>
    </location>
</feature>
<keyword evidence="2" id="KW-0812">Transmembrane</keyword>
<dbReference type="InterPro" id="IPR011990">
    <property type="entry name" value="TPR-like_helical_dom_sf"/>
</dbReference>
<dbReference type="AlphaFoldDB" id="A0A3B0VQI1"/>
<dbReference type="PROSITE" id="PS50293">
    <property type="entry name" value="TPR_REGION"/>
    <property type="match status" value="1"/>
</dbReference>
<proteinExistence type="predicted"/>
<dbReference type="InterPro" id="IPR019734">
    <property type="entry name" value="TPR_rpt"/>
</dbReference>
<evidence type="ECO:0000256" key="2">
    <source>
        <dbReference type="SAM" id="Phobius"/>
    </source>
</evidence>
<protein>
    <submittedName>
        <fullName evidence="4">Aerotolerance protein BatB / Aerotolerance protein BatC</fullName>
    </submittedName>
</protein>
<accession>A0A3B0VQI1</accession>
<dbReference type="InterPro" id="IPR036465">
    <property type="entry name" value="vWFA_dom_sf"/>
</dbReference>
<dbReference type="Gene3D" id="1.25.40.10">
    <property type="entry name" value="Tetratricopeptide repeat domain"/>
    <property type="match status" value="1"/>
</dbReference>
<dbReference type="Pfam" id="PF00515">
    <property type="entry name" value="TPR_1"/>
    <property type="match status" value="1"/>
</dbReference>
<keyword evidence="2" id="KW-0472">Membrane</keyword>
<dbReference type="EMBL" id="UOFB01000074">
    <property type="protein sequence ID" value="VAW45161.1"/>
    <property type="molecule type" value="Genomic_DNA"/>
</dbReference>
<sequence>MNELMNLQFLRPYWLLALLPIAWLLWKLWQIKQKQGAWHQVIAPLFRPLLLRENANQSGTRTHQLGLLGLGFIWIIATLALAGPSTKSVEMPAQKNQQGSVIVLDLSLSMLADDLSPNRLARVKYKITDLLTQHPELAIGLVGYAGSAHTISPISEDNQTLLSLLPALNPVLMPRYGAEPLLGFQKADELFQGAHINHGHIIWITDDIEPHQVTQLKQWIQQHDYSVSILTVGTATGGAVQIPNYGLLKDDNGKIISPPLPLKRFNAFTELSQVTLSHLNISDQSLDALLPPTLPAVNTTKPGEHSDTQLVLPLDQGIYLLLLLIPLVTLLFRRGWLLSLSALSLPLVGLLSASLFSIGLFTPNSSYAEESLPSISDVFKTPDQLGYQAWQENNLQAAESLFEDPQWRATSLYKLGKYQEAAELFRQDKSATGYYNLGNALAKNGELEAAKEAYETALKQQPNLTKAQQNLSIIEQLLAQQQTEDSAQQNQNQASQKEDSSSESQSDSESSEASEKANDHKNSSDEAENNREEDSKKGNSSEDPSNEQNEKSSNQMADSDLKNEAVPQPSSEQKKEGEGNAHEKESKEKNSAIQDSESSEAHQEQAERNDGKLSDRLENQPTNLQEANTQLTPKEQEQQQAMKNWLKQIPDEPGLFLKRKFEYQYQQQSNQSESVQDSKPW</sequence>
<dbReference type="SMART" id="SM00028">
    <property type="entry name" value="TPR"/>
    <property type="match status" value="1"/>
</dbReference>
<feature type="transmembrane region" description="Helical" evidence="2">
    <location>
        <begin position="65"/>
        <end position="83"/>
    </location>
</feature>
<dbReference type="PROSITE" id="PS50005">
    <property type="entry name" value="TPR"/>
    <property type="match status" value="1"/>
</dbReference>
<dbReference type="SUPFAM" id="SSF48452">
    <property type="entry name" value="TPR-like"/>
    <property type="match status" value="1"/>
</dbReference>
<dbReference type="SUPFAM" id="SSF53300">
    <property type="entry name" value="vWA-like"/>
    <property type="match status" value="1"/>
</dbReference>
<feature type="transmembrane region" description="Helical" evidence="2">
    <location>
        <begin position="340"/>
        <end position="361"/>
    </location>
</feature>
<gene>
    <name evidence="4" type="ORF">MNBD_GAMMA04-2211</name>
</gene>
<dbReference type="InterPro" id="IPR002035">
    <property type="entry name" value="VWF_A"/>
</dbReference>
<feature type="transmembrane region" description="Helical" evidence="2">
    <location>
        <begin position="12"/>
        <end position="29"/>
    </location>
</feature>
<evidence type="ECO:0000313" key="4">
    <source>
        <dbReference type="EMBL" id="VAW45161.1"/>
    </source>
</evidence>
<evidence type="ECO:0000256" key="1">
    <source>
        <dbReference type="SAM" id="MobiDB-lite"/>
    </source>
</evidence>
<dbReference type="InterPro" id="IPR050768">
    <property type="entry name" value="UPF0353/GerABKA_families"/>
</dbReference>
<feature type="region of interest" description="Disordered" evidence="1">
    <location>
        <begin position="482"/>
        <end position="648"/>
    </location>
</feature>
<dbReference type="PANTHER" id="PTHR22550">
    <property type="entry name" value="SPORE GERMINATION PROTEIN"/>
    <property type="match status" value="1"/>
</dbReference>
<dbReference type="Gene3D" id="3.40.50.410">
    <property type="entry name" value="von Willebrand factor, type A domain"/>
    <property type="match status" value="1"/>
</dbReference>
<dbReference type="Pfam" id="PF13519">
    <property type="entry name" value="VWA_2"/>
    <property type="match status" value="1"/>
</dbReference>
<feature type="compositionally biased region" description="Polar residues" evidence="1">
    <location>
        <begin position="541"/>
        <end position="557"/>
    </location>
</feature>
<feature type="compositionally biased region" description="Basic and acidic residues" evidence="1">
    <location>
        <begin position="513"/>
        <end position="540"/>
    </location>
</feature>
<name>A0A3B0VQI1_9ZZZZ</name>
<evidence type="ECO:0000259" key="3">
    <source>
        <dbReference type="Pfam" id="PF13519"/>
    </source>
</evidence>
<feature type="compositionally biased region" description="Basic and acidic residues" evidence="1">
    <location>
        <begin position="599"/>
        <end position="618"/>
    </location>
</feature>
<feature type="domain" description="VWFA" evidence="3">
    <location>
        <begin position="101"/>
        <end position="206"/>
    </location>
</feature>
<dbReference type="PANTHER" id="PTHR22550:SF14">
    <property type="entry name" value="VWFA DOMAIN-CONTAINING PROTEIN"/>
    <property type="match status" value="1"/>
</dbReference>
<organism evidence="4">
    <name type="scientific">hydrothermal vent metagenome</name>
    <dbReference type="NCBI Taxonomy" id="652676"/>
    <lineage>
        <taxon>unclassified sequences</taxon>
        <taxon>metagenomes</taxon>
        <taxon>ecological metagenomes</taxon>
    </lineage>
</organism>
<feature type="compositionally biased region" description="Basic and acidic residues" evidence="1">
    <location>
        <begin position="572"/>
        <end position="590"/>
    </location>
</feature>
<feature type="compositionally biased region" description="Polar residues" evidence="1">
    <location>
        <begin position="619"/>
        <end position="642"/>
    </location>
</feature>
<feature type="compositionally biased region" description="Low complexity" evidence="1">
    <location>
        <begin position="486"/>
        <end position="495"/>
    </location>
</feature>
<reference evidence="4" key="1">
    <citation type="submission" date="2018-06" db="EMBL/GenBank/DDBJ databases">
        <authorList>
            <person name="Zhirakovskaya E."/>
        </authorList>
    </citation>
    <scope>NUCLEOTIDE SEQUENCE</scope>
</reference>
<keyword evidence="2" id="KW-1133">Transmembrane helix</keyword>